<gene>
    <name evidence="5" type="ORF">ACFSYH_04305</name>
</gene>
<dbReference type="RefSeq" id="WP_377465346.1">
    <property type="nucleotide sequence ID" value="NZ_JBHUOP010000002.1"/>
</dbReference>
<dbReference type="SUPFAM" id="SSF48008">
    <property type="entry name" value="GntR ligand-binding domain-like"/>
    <property type="match status" value="1"/>
</dbReference>
<dbReference type="PANTHER" id="PTHR43537:SF47">
    <property type="entry name" value="REGULATORY PROTEIN GNTR HTH"/>
    <property type="match status" value="1"/>
</dbReference>
<keyword evidence="1" id="KW-0805">Transcription regulation</keyword>
<keyword evidence="3" id="KW-0804">Transcription</keyword>
<dbReference type="Proteomes" id="UP001597391">
    <property type="component" value="Unassembled WGS sequence"/>
</dbReference>
<dbReference type="PANTHER" id="PTHR43537">
    <property type="entry name" value="TRANSCRIPTIONAL REGULATOR, GNTR FAMILY"/>
    <property type="match status" value="1"/>
</dbReference>
<evidence type="ECO:0000313" key="6">
    <source>
        <dbReference type="Proteomes" id="UP001597391"/>
    </source>
</evidence>
<name>A0ABW5XCU7_9MICO</name>
<dbReference type="Pfam" id="PF00392">
    <property type="entry name" value="GntR"/>
    <property type="match status" value="1"/>
</dbReference>
<dbReference type="PROSITE" id="PS50949">
    <property type="entry name" value="HTH_GNTR"/>
    <property type="match status" value="1"/>
</dbReference>
<keyword evidence="2" id="KW-0238">DNA-binding</keyword>
<protein>
    <submittedName>
        <fullName evidence="5">FadR/GntR family transcriptional regulator</fullName>
    </submittedName>
</protein>
<evidence type="ECO:0000256" key="1">
    <source>
        <dbReference type="ARBA" id="ARBA00023015"/>
    </source>
</evidence>
<dbReference type="SMART" id="SM00895">
    <property type="entry name" value="FCD"/>
    <property type="match status" value="1"/>
</dbReference>
<dbReference type="CDD" id="cd07377">
    <property type="entry name" value="WHTH_GntR"/>
    <property type="match status" value="1"/>
</dbReference>
<dbReference type="PRINTS" id="PR00035">
    <property type="entry name" value="HTHGNTR"/>
</dbReference>
<dbReference type="InterPro" id="IPR036388">
    <property type="entry name" value="WH-like_DNA-bd_sf"/>
</dbReference>
<evidence type="ECO:0000256" key="2">
    <source>
        <dbReference type="ARBA" id="ARBA00023125"/>
    </source>
</evidence>
<proteinExistence type="predicted"/>
<dbReference type="InterPro" id="IPR000524">
    <property type="entry name" value="Tscrpt_reg_HTH_GntR"/>
</dbReference>
<sequence length="231" mass="25816">MSDRSNLIEQATAQLRARIRSGQWKVGERIPTEPHLVELLGVGRNTVREAVQSLVHAGLLTRRQGSGTYVRSTSEVSVALGRQFEDAHYIHILEVRRSLEVEAARLAARNRTEQDIALLREVNRTRQEAFNAGEVDQMVAADITLHNAIAAVSKNPVLQQLYESLTAAVGASIRRNVEKILRNHINDDHDDLIEAIIIGDEFLAMEEMGSYLSHYIESRTTSPTSRATTRV</sequence>
<dbReference type="EMBL" id="JBHUOP010000002">
    <property type="protein sequence ID" value="MFD2839790.1"/>
    <property type="molecule type" value="Genomic_DNA"/>
</dbReference>
<dbReference type="InterPro" id="IPR008920">
    <property type="entry name" value="TF_FadR/GntR_C"/>
</dbReference>
<dbReference type="Gene3D" id="1.10.10.10">
    <property type="entry name" value="Winged helix-like DNA-binding domain superfamily/Winged helix DNA-binding domain"/>
    <property type="match status" value="1"/>
</dbReference>
<dbReference type="SMART" id="SM00345">
    <property type="entry name" value="HTH_GNTR"/>
    <property type="match status" value="1"/>
</dbReference>
<evidence type="ECO:0000259" key="4">
    <source>
        <dbReference type="PROSITE" id="PS50949"/>
    </source>
</evidence>
<dbReference type="Pfam" id="PF07729">
    <property type="entry name" value="FCD"/>
    <property type="match status" value="1"/>
</dbReference>
<keyword evidence="6" id="KW-1185">Reference proteome</keyword>
<organism evidence="5 6">
    <name type="scientific">Populibacterium corticicola</name>
    <dbReference type="NCBI Taxonomy" id="1812826"/>
    <lineage>
        <taxon>Bacteria</taxon>
        <taxon>Bacillati</taxon>
        <taxon>Actinomycetota</taxon>
        <taxon>Actinomycetes</taxon>
        <taxon>Micrococcales</taxon>
        <taxon>Jonesiaceae</taxon>
        <taxon>Populibacterium</taxon>
    </lineage>
</organism>
<evidence type="ECO:0000256" key="3">
    <source>
        <dbReference type="ARBA" id="ARBA00023163"/>
    </source>
</evidence>
<dbReference type="InterPro" id="IPR036390">
    <property type="entry name" value="WH_DNA-bd_sf"/>
</dbReference>
<dbReference type="InterPro" id="IPR011711">
    <property type="entry name" value="GntR_C"/>
</dbReference>
<dbReference type="Gene3D" id="1.20.120.530">
    <property type="entry name" value="GntR ligand-binding domain-like"/>
    <property type="match status" value="1"/>
</dbReference>
<dbReference type="SUPFAM" id="SSF46785">
    <property type="entry name" value="Winged helix' DNA-binding domain"/>
    <property type="match status" value="1"/>
</dbReference>
<reference evidence="6" key="1">
    <citation type="journal article" date="2019" name="Int. J. Syst. Evol. Microbiol.">
        <title>The Global Catalogue of Microorganisms (GCM) 10K type strain sequencing project: providing services to taxonomists for standard genome sequencing and annotation.</title>
        <authorList>
            <consortium name="The Broad Institute Genomics Platform"/>
            <consortium name="The Broad Institute Genome Sequencing Center for Infectious Disease"/>
            <person name="Wu L."/>
            <person name="Ma J."/>
        </authorList>
    </citation>
    <scope>NUCLEOTIDE SEQUENCE [LARGE SCALE GENOMIC DNA]</scope>
    <source>
        <strain evidence="6">KCTC 33576</strain>
    </source>
</reference>
<evidence type="ECO:0000313" key="5">
    <source>
        <dbReference type="EMBL" id="MFD2839790.1"/>
    </source>
</evidence>
<feature type="domain" description="HTH gntR-type" evidence="4">
    <location>
        <begin position="5"/>
        <end position="73"/>
    </location>
</feature>
<comment type="caution">
    <text evidence="5">The sequence shown here is derived from an EMBL/GenBank/DDBJ whole genome shotgun (WGS) entry which is preliminary data.</text>
</comment>
<accession>A0ABW5XCU7</accession>